<keyword evidence="6" id="KW-1015">Disulfide bond</keyword>
<dbReference type="SMART" id="SM00970">
    <property type="entry name" value="s48_45"/>
    <property type="match status" value="2"/>
</dbReference>
<dbReference type="InterPro" id="IPR038160">
    <property type="entry name" value="6_CYS_dom_sf"/>
</dbReference>
<evidence type="ECO:0000256" key="5">
    <source>
        <dbReference type="ARBA" id="ARBA00023136"/>
    </source>
</evidence>
<evidence type="ECO:0000313" key="10">
    <source>
        <dbReference type="Proteomes" id="UP001057455"/>
    </source>
</evidence>
<reference evidence="9" key="1">
    <citation type="submission" date="2019-12" db="EMBL/GenBank/DDBJ databases">
        <title>Genome sequence of Babesia ovis.</title>
        <authorList>
            <person name="Yamagishi J."/>
            <person name="Sevinc F."/>
            <person name="Xuan X."/>
        </authorList>
    </citation>
    <scope>NUCLEOTIDE SEQUENCE</scope>
    <source>
        <strain evidence="9">Selcuk</strain>
    </source>
</reference>
<name>A0A9W5TDS7_BABOV</name>
<keyword evidence="4" id="KW-0732">Signal</keyword>
<keyword evidence="3" id="KW-1003">Cell membrane</keyword>
<feature type="domain" description="6-Cys" evidence="8">
    <location>
        <begin position="317"/>
        <end position="447"/>
    </location>
</feature>
<gene>
    <name evidence="9" type="ORF">BaOVIS_023520</name>
</gene>
<evidence type="ECO:0000259" key="8">
    <source>
        <dbReference type="PROSITE" id="PS51701"/>
    </source>
</evidence>
<dbReference type="OrthoDB" id="365660at2759"/>
<keyword evidence="5" id="KW-0472">Membrane</keyword>
<dbReference type="InterPro" id="IPR010884">
    <property type="entry name" value="6_CYS_dom"/>
</dbReference>
<dbReference type="GO" id="GO:0005886">
    <property type="term" value="C:plasma membrane"/>
    <property type="evidence" value="ECO:0007669"/>
    <property type="project" value="UniProtKB-SubCell"/>
</dbReference>
<dbReference type="Proteomes" id="UP001057455">
    <property type="component" value="Unassembled WGS sequence"/>
</dbReference>
<organism evidence="9 10">
    <name type="scientific">Babesia ovis</name>
    <dbReference type="NCBI Taxonomy" id="5869"/>
    <lineage>
        <taxon>Eukaryota</taxon>
        <taxon>Sar</taxon>
        <taxon>Alveolata</taxon>
        <taxon>Apicomplexa</taxon>
        <taxon>Aconoidasida</taxon>
        <taxon>Piroplasmida</taxon>
        <taxon>Babesiidae</taxon>
        <taxon>Babesia</taxon>
    </lineage>
</organism>
<keyword evidence="10" id="KW-1185">Reference proteome</keyword>
<comment type="subcellular location">
    <subcellularLocation>
        <location evidence="1">Cell membrane</location>
    </subcellularLocation>
    <subcellularLocation>
        <location evidence="2">Cell surface</location>
    </subcellularLocation>
</comment>
<protein>
    <recommendedName>
        <fullName evidence="8">6-Cys domain-containing protein</fullName>
    </recommendedName>
</protein>
<proteinExistence type="predicted"/>
<evidence type="ECO:0000256" key="1">
    <source>
        <dbReference type="ARBA" id="ARBA00004236"/>
    </source>
</evidence>
<evidence type="ECO:0000313" key="9">
    <source>
        <dbReference type="EMBL" id="GFE54948.1"/>
    </source>
</evidence>
<dbReference type="PROSITE" id="PS51701">
    <property type="entry name" value="6_CYS"/>
    <property type="match status" value="2"/>
</dbReference>
<dbReference type="GO" id="GO:0009986">
    <property type="term" value="C:cell surface"/>
    <property type="evidence" value="ECO:0007669"/>
    <property type="project" value="UniProtKB-SubCell"/>
</dbReference>
<accession>A0A9W5TDS7</accession>
<evidence type="ECO:0000256" key="2">
    <source>
        <dbReference type="ARBA" id="ARBA00004241"/>
    </source>
</evidence>
<evidence type="ECO:0000256" key="6">
    <source>
        <dbReference type="ARBA" id="ARBA00023157"/>
    </source>
</evidence>
<feature type="domain" description="6-Cys" evidence="8">
    <location>
        <begin position="40"/>
        <end position="175"/>
    </location>
</feature>
<dbReference type="Gene3D" id="2.60.40.2860">
    <property type="match status" value="2"/>
</dbReference>
<keyword evidence="7" id="KW-0325">Glycoprotein</keyword>
<sequence>MAKHPDNFILNYACKYQPKDITKPPIFKWLAVRFIGVYPMAYGCESSDKAMFINGIPQERESFAKKRERRLCYIEPKPRMIVGIYCKPGDKLNPPNCLQEHVLDKVLMPKKFNKKYLDSSFHYTEFPDRFRLVMLSPYYDGKTPLSCSCTDSNNVLTKRLIIQKKRKFEINVLELVRMNRVSLAKDVLPLSFSLEPGTKVKLLYNINKAITLRDGSEILGWLFPKDPRTHVGVTADDRELIEIPLNDFIGRRRFNVERTDTFDGTAYTFNYNEDAIVVLKKPANDAIYQWYMKANTTTALPKIGLLLSLTIVPTDPYTYGCGPESRDLFNNDGIEVKKVYSNGYMTTCKINPYVRSPVGFYCPRGLRLQPPDCFTHMIYEEKLQIVPLSRYAPLARTVNGKNINVVDFHLPDNMKDKITYPNIQLICRCRDDMGYDHAIITLDLRDPSTQ</sequence>
<dbReference type="EMBL" id="BLIY01000017">
    <property type="protein sequence ID" value="GFE54948.1"/>
    <property type="molecule type" value="Genomic_DNA"/>
</dbReference>
<comment type="caution">
    <text evidence="9">The sequence shown here is derived from an EMBL/GenBank/DDBJ whole genome shotgun (WGS) entry which is preliminary data.</text>
</comment>
<dbReference type="AlphaFoldDB" id="A0A9W5TDS7"/>
<dbReference type="Pfam" id="PF07422">
    <property type="entry name" value="s48_45"/>
    <property type="match status" value="2"/>
</dbReference>
<evidence type="ECO:0000256" key="7">
    <source>
        <dbReference type="ARBA" id="ARBA00023180"/>
    </source>
</evidence>
<evidence type="ECO:0000256" key="4">
    <source>
        <dbReference type="ARBA" id="ARBA00022729"/>
    </source>
</evidence>
<evidence type="ECO:0000256" key="3">
    <source>
        <dbReference type="ARBA" id="ARBA00022475"/>
    </source>
</evidence>